<dbReference type="EMBL" id="PDJK01000002">
    <property type="protein sequence ID" value="PFG49743.1"/>
    <property type="molecule type" value="Genomic_DNA"/>
</dbReference>
<evidence type="ECO:0000313" key="2">
    <source>
        <dbReference type="EMBL" id="PFG49743.1"/>
    </source>
</evidence>
<dbReference type="AlphaFoldDB" id="A0A2A9FFN3"/>
<evidence type="ECO:0008006" key="4">
    <source>
        <dbReference type="Google" id="ProtNLM"/>
    </source>
</evidence>
<evidence type="ECO:0000313" key="3">
    <source>
        <dbReference type="Proteomes" id="UP000243542"/>
    </source>
</evidence>
<reference evidence="2 3" key="1">
    <citation type="submission" date="2017-10" db="EMBL/GenBank/DDBJ databases">
        <title>Sequencing the genomes of 1000 actinobacteria strains.</title>
        <authorList>
            <person name="Klenk H.-P."/>
        </authorList>
    </citation>
    <scope>NUCLEOTIDE SEQUENCE [LARGE SCALE GENOMIC DNA]</scope>
    <source>
        <strain evidence="2 3">DSM 46092</strain>
    </source>
</reference>
<keyword evidence="3" id="KW-1185">Reference proteome</keyword>
<protein>
    <recommendedName>
        <fullName evidence="4">ATP/GTP-binding protein</fullName>
    </recommendedName>
</protein>
<organism evidence="2 3">
    <name type="scientific">Amycolatopsis sulphurea</name>
    <dbReference type="NCBI Taxonomy" id="76022"/>
    <lineage>
        <taxon>Bacteria</taxon>
        <taxon>Bacillati</taxon>
        <taxon>Actinomycetota</taxon>
        <taxon>Actinomycetes</taxon>
        <taxon>Pseudonocardiales</taxon>
        <taxon>Pseudonocardiaceae</taxon>
        <taxon>Amycolatopsis</taxon>
    </lineage>
</organism>
<gene>
    <name evidence="2" type="ORF">ATK36_4919</name>
</gene>
<proteinExistence type="predicted"/>
<dbReference type="Proteomes" id="UP000243542">
    <property type="component" value="Unassembled WGS sequence"/>
</dbReference>
<sequence length="126" mass="13686">MSDPRPDGPGQPVPLILATDRALTVARVPRRNRPGRARPGPAERPDPGAASGWASTESAPDGDWLVRTVPGAQAGKTYRCPGCDHEIRPGTPHLVTWPADDTGGVADRRHWHRPCWAARARRRPGR</sequence>
<feature type="region of interest" description="Disordered" evidence="1">
    <location>
        <begin position="88"/>
        <end position="107"/>
    </location>
</feature>
<accession>A0A2A9FFN3</accession>
<comment type="caution">
    <text evidence="2">The sequence shown here is derived from an EMBL/GenBank/DDBJ whole genome shotgun (WGS) entry which is preliminary data.</text>
</comment>
<evidence type="ECO:0000256" key="1">
    <source>
        <dbReference type="SAM" id="MobiDB-lite"/>
    </source>
</evidence>
<name>A0A2A9FFN3_9PSEU</name>
<feature type="region of interest" description="Disordered" evidence="1">
    <location>
        <begin position="1"/>
        <end position="66"/>
    </location>
</feature>